<keyword evidence="1" id="KW-0560">Oxidoreductase</keyword>
<evidence type="ECO:0000313" key="4">
    <source>
        <dbReference type="Proteomes" id="UP000236594"/>
    </source>
</evidence>
<dbReference type="InterPro" id="IPR036291">
    <property type="entry name" value="NAD(P)-bd_dom_sf"/>
</dbReference>
<keyword evidence="4" id="KW-1185">Reference proteome</keyword>
<evidence type="ECO:0000259" key="2">
    <source>
        <dbReference type="Pfam" id="PF03807"/>
    </source>
</evidence>
<dbReference type="Pfam" id="PF03807">
    <property type="entry name" value="F420_oxidored"/>
    <property type="match status" value="1"/>
</dbReference>
<dbReference type="Proteomes" id="UP000236594">
    <property type="component" value="Unassembled WGS sequence"/>
</dbReference>
<organism evidence="3 4">
    <name type="scientific">Chryseobacterium phosphatilyticum</name>
    <dbReference type="NCBI Taxonomy" id="475075"/>
    <lineage>
        <taxon>Bacteria</taxon>
        <taxon>Pseudomonadati</taxon>
        <taxon>Bacteroidota</taxon>
        <taxon>Flavobacteriia</taxon>
        <taxon>Flavobacteriales</taxon>
        <taxon>Weeksellaceae</taxon>
        <taxon>Chryseobacterium group</taxon>
        <taxon>Chryseobacterium</taxon>
    </lineage>
</organism>
<evidence type="ECO:0000256" key="1">
    <source>
        <dbReference type="ARBA" id="ARBA00023002"/>
    </source>
</evidence>
<dbReference type="PANTHER" id="PTHR14239:SF10">
    <property type="entry name" value="REDUCTASE"/>
    <property type="match status" value="1"/>
</dbReference>
<proteinExistence type="predicted"/>
<gene>
    <name evidence="3" type="ORF">C1631_003230</name>
</gene>
<sequence length="216" mass="22818">METSKKVAVIGLGNIGKAIAGDLVNNNHEVIVASRNNEESDNFARKSGGLAQSMNIDTAIKTADIIIPAIWFGAFKDFFSDHGNMLKDKIIVDVSNPIAPDGNGGFKKVIGERESAGELNKAILPQGAQLVKAFGTLGAENLAGASNGNPEKSVLFYASDDSTTDKDIEEVITNAGFDPLKVGGIDQSIRIEVFGDLHEFGALGKTVNLTEAKSKL</sequence>
<name>A0A316XL73_9FLAO</name>
<dbReference type="Gene3D" id="3.40.50.720">
    <property type="entry name" value="NAD(P)-binding Rossmann-like Domain"/>
    <property type="match status" value="1"/>
</dbReference>
<dbReference type="EMBL" id="PPED02000001">
    <property type="protein sequence ID" value="PWN71650.1"/>
    <property type="molecule type" value="Genomic_DNA"/>
</dbReference>
<dbReference type="OrthoDB" id="663900at2"/>
<dbReference type="RefSeq" id="WP_109710435.1">
    <property type="nucleotide sequence ID" value="NZ_PPED02000001.1"/>
</dbReference>
<dbReference type="SUPFAM" id="SSF51735">
    <property type="entry name" value="NAD(P)-binding Rossmann-fold domains"/>
    <property type="match status" value="1"/>
</dbReference>
<dbReference type="PANTHER" id="PTHR14239">
    <property type="entry name" value="DUDULIN-RELATED"/>
    <property type="match status" value="1"/>
</dbReference>
<feature type="domain" description="Pyrroline-5-carboxylate reductase catalytic N-terminal" evidence="2">
    <location>
        <begin position="6"/>
        <end position="97"/>
    </location>
</feature>
<dbReference type="AlphaFoldDB" id="A0A316XL73"/>
<protein>
    <submittedName>
        <fullName evidence="3">NADP oxidoreductase coenzyme F420-dependent</fullName>
    </submittedName>
</protein>
<dbReference type="GO" id="GO:0016491">
    <property type="term" value="F:oxidoreductase activity"/>
    <property type="evidence" value="ECO:0007669"/>
    <property type="project" value="UniProtKB-KW"/>
</dbReference>
<dbReference type="InterPro" id="IPR028939">
    <property type="entry name" value="P5C_Rdtase_cat_N"/>
</dbReference>
<evidence type="ECO:0000313" key="3">
    <source>
        <dbReference type="EMBL" id="PWN71650.1"/>
    </source>
</evidence>
<comment type="caution">
    <text evidence="3">The sequence shown here is derived from an EMBL/GenBank/DDBJ whole genome shotgun (WGS) entry which is preliminary data.</text>
</comment>
<dbReference type="InterPro" id="IPR051267">
    <property type="entry name" value="STEAP_metalloreductase"/>
</dbReference>
<reference evidence="3 4" key="1">
    <citation type="submission" date="2018-04" db="EMBL/GenBank/DDBJ databases">
        <title>Draft Genome Sequence of Phosphate-Solubilizing Chryseobacterium sp. ISE14 that is a Biocontrol and Plant Growth-Promoting Rhizobacterium Isolated from Cucumber.</title>
        <authorList>
            <person name="Jeong J.-J."/>
            <person name="Sang M.K."/>
            <person name="Choi I.-G."/>
            <person name="Kim K.D."/>
        </authorList>
    </citation>
    <scope>NUCLEOTIDE SEQUENCE [LARGE SCALE GENOMIC DNA]</scope>
    <source>
        <strain evidence="3 4">ISE14</strain>
    </source>
</reference>
<accession>A0A316XL73</accession>